<feature type="transmembrane region" description="Helical" evidence="5">
    <location>
        <begin position="152"/>
        <end position="185"/>
    </location>
</feature>
<feature type="transmembrane region" description="Helical" evidence="5">
    <location>
        <begin position="74"/>
        <end position="93"/>
    </location>
</feature>
<sequence length="266" mass="28012">MDGLNLGYSLAGGFVGFLVGLTGVGGGSLMAPLLILMFGFSPAVAVGTDLWFATITKTTGGLIHHRLGSADWKLVGRLCLGSIPAAILTLLWLGFYHHGRLESQLLMLLLGGALLVTSVLMVLRPYLNHPLHNLRLKLSPQLPRLRKRQYTFTVLGAAIIGALVTLTSVGAGALVAVMLAILYPLRLGTKKIVGTDIIHAVPLTLVAAIGHSWLGNVDAWLLASLLLGSIPGIIAGSLVTGKVNENLVRYALAGMLIVSALKMIFS</sequence>
<dbReference type="OrthoDB" id="5189995at2"/>
<dbReference type="InterPro" id="IPR002781">
    <property type="entry name" value="TM_pro_TauE-like"/>
</dbReference>
<dbReference type="Proteomes" id="UP000433652">
    <property type="component" value="Unassembled WGS sequence"/>
</dbReference>
<keyword evidence="2 5" id="KW-0812">Transmembrane</keyword>
<protein>
    <recommendedName>
        <fullName evidence="5">Probable membrane transporter protein</fullName>
    </recommendedName>
</protein>
<proteinExistence type="inferred from homology"/>
<dbReference type="PANTHER" id="PTHR43701">
    <property type="entry name" value="MEMBRANE TRANSPORTER PROTEIN MJ0441-RELATED"/>
    <property type="match status" value="1"/>
</dbReference>
<feature type="transmembrane region" description="Helical" evidence="5">
    <location>
        <begin position="220"/>
        <end position="240"/>
    </location>
</feature>
<feature type="transmembrane region" description="Helical" evidence="5">
    <location>
        <begin position="6"/>
        <end position="26"/>
    </location>
</feature>
<comment type="subcellular location">
    <subcellularLocation>
        <location evidence="5">Cell membrane</location>
        <topology evidence="5">Multi-pass membrane protein</topology>
    </subcellularLocation>
    <subcellularLocation>
        <location evidence="1">Membrane</location>
        <topology evidence="1">Multi-pass membrane protein</topology>
    </subcellularLocation>
</comment>
<organism evidence="6 7">
    <name type="scientific">Croceibacterium salegens</name>
    <dbReference type="NCBI Taxonomy" id="1737568"/>
    <lineage>
        <taxon>Bacteria</taxon>
        <taxon>Pseudomonadati</taxon>
        <taxon>Pseudomonadota</taxon>
        <taxon>Alphaproteobacteria</taxon>
        <taxon>Sphingomonadales</taxon>
        <taxon>Erythrobacteraceae</taxon>
        <taxon>Croceibacterium</taxon>
    </lineage>
</organism>
<dbReference type="EMBL" id="WTYM01000026">
    <property type="protein sequence ID" value="MXO58466.1"/>
    <property type="molecule type" value="Genomic_DNA"/>
</dbReference>
<evidence type="ECO:0000256" key="4">
    <source>
        <dbReference type="ARBA" id="ARBA00023136"/>
    </source>
</evidence>
<evidence type="ECO:0000313" key="7">
    <source>
        <dbReference type="Proteomes" id="UP000433652"/>
    </source>
</evidence>
<keyword evidence="5" id="KW-1003">Cell membrane</keyword>
<keyword evidence="7" id="KW-1185">Reference proteome</keyword>
<dbReference type="AlphaFoldDB" id="A0A6I4SUH0"/>
<dbReference type="InterPro" id="IPR051598">
    <property type="entry name" value="TSUP/Inactive_protease-like"/>
</dbReference>
<evidence type="ECO:0000256" key="3">
    <source>
        <dbReference type="ARBA" id="ARBA00022989"/>
    </source>
</evidence>
<evidence type="ECO:0000256" key="1">
    <source>
        <dbReference type="ARBA" id="ARBA00004141"/>
    </source>
</evidence>
<evidence type="ECO:0000256" key="5">
    <source>
        <dbReference type="RuleBase" id="RU363041"/>
    </source>
</evidence>
<reference evidence="6 7" key="1">
    <citation type="submission" date="2019-12" db="EMBL/GenBank/DDBJ databases">
        <title>Genomic-based taxomic classification of the family Erythrobacteraceae.</title>
        <authorList>
            <person name="Xu L."/>
        </authorList>
    </citation>
    <scope>NUCLEOTIDE SEQUENCE [LARGE SCALE GENOMIC DNA]</scope>
    <source>
        <strain evidence="6 7">MCCC 1K01500</strain>
    </source>
</reference>
<evidence type="ECO:0000256" key="2">
    <source>
        <dbReference type="ARBA" id="ARBA00022692"/>
    </source>
</evidence>
<dbReference type="GO" id="GO:0005886">
    <property type="term" value="C:plasma membrane"/>
    <property type="evidence" value="ECO:0007669"/>
    <property type="project" value="UniProtKB-SubCell"/>
</dbReference>
<comment type="caution">
    <text evidence="6">The sequence shown here is derived from an EMBL/GenBank/DDBJ whole genome shotgun (WGS) entry which is preliminary data.</text>
</comment>
<dbReference type="Pfam" id="PF01925">
    <property type="entry name" value="TauE"/>
    <property type="match status" value="1"/>
</dbReference>
<accession>A0A6I4SUH0</accession>
<gene>
    <name evidence="6" type="ORF">GRI89_02750</name>
</gene>
<evidence type="ECO:0000313" key="6">
    <source>
        <dbReference type="EMBL" id="MXO58466.1"/>
    </source>
</evidence>
<dbReference type="PANTHER" id="PTHR43701:SF2">
    <property type="entry name" value="MEMBRANE TRANSPORTER PROTEIN YJNA-RELATED"/>
    <property type="match status" value="1"/>
</dbReference>
<feature type="transmembrane region" description="Helical" evidence="5">
    <location>
        <begin position="247"/>
        <end position="265"/>
    </location>
</feature>
<keyword evidence="4 5" id="KW-0472">Membrane</keyword>
<keyword evidence="3 5" id="KW-1133">Transmembrane helix</keyword>
<name>A0A6I4SUH0_9SPHN</name>
<feature type="transmembrane region" description="Helical" evidence="5">
    <location>
        <begin position="197"/>
        <end position="214"/>
    </location>
</feature>
<feature type="transmembrane region" description="Helical" evidence="5">
    <location>
        <begin position="105"/>
        <end position="127"/>
    </location>
</feature>
<feature type="transmembrane region" description="Helical" evidence="5">
    <location>
        <begin position="33"/>
        <end position="54"/>
    </location>
</feature>
<comment type="similarity">
    <text evidence="5">Belongs to the 4-toluene sulfonate uptake permease (TSUP) (TC 2.A.102) family.</text>
</comment>